<protein>
    <submittedName>
        <fullName evidence="1">Uncharacterized protein</fullName>
    </submittedName>
</protein>
<dbReference type="Proteomes" id="UP000241822">
    <property type="component" value="Segment"/>
</dbReference>
<organism evidence="1 2">
    <name type="scientific">Corynebacterium phage C3PO</name>
    <dbReference type="NCBI Taxonomy" id="2047868"/>
    <lineage>
        <taxon>Viruses</taxon>
        <taxon>Duplodnaviria</taxon>
        <taxon>Heunggongvirae</taxon>
        <taxon>Uroviricota</taxon>
        <taxon>Caudoviricetes</taxon>
        <taxon>Zierdtviridae</taxon>
        <taxon>Toshachvirinae</taxon>
        <taxon>Ceetrepovirus</taxon>
        <taxon>Ceetrepovirus C3PO</taxon>
        <taxon>Corynebacterium virus C3PO</taxon>
    </lineage>
</organism>
<name>A0A2H4P8F3_9CAUD</name>
<dbReference type="EMBL" id="MG198776">
    <property type="protein sequence ID" value="ATW58460.1"/>
    <property type="molecule type" value="Genomic_DNA"/>
</dbReference>
<evidence type="ECO:0000313" key="1">
    <source>
        <dbReference type="EMBL" id="ATW58460.1"/>
    </source>
</evidence>
<reference evidence="1 2" key="1">
    <citation type="submission" date="2017-10" db="EMBL/GenBank/DDBJ databases">
        <authorList>
            <person name="Almansoob K.M."/>
            <person name="Barra A."/>
            <person name="Canlas S.M."/>
            <person name="Chawla N."/>
            <person name="Johnson B.N."/>
            <person name="Kuhl M.D."/>
            <person name="Lin J.Y."/>
            <person name="Patel D.V."/>
            <person name="Reddy A.G."/>
            <person name="Sobol L."/>
            <person name="Solorzano-Papili D."/>
            <person name="Monti D.L."/>
            <person name="Stoner T.H."/>
            <person name="Garlena R.A."/>
            <person name="Russell D.A."/>
            <person name="Pope W.H."/>
            <person name="Jacobs-Sera D."/>
            <person name="Hatfull G.F."/>
        </authorList>
    </citation>
    <scope>NUCLEOTIDE SEQUENCE [LARGE SCALE GENOMIC DNA]</scope>
</reference>
<sequence length="138" mass="15473">MSDIIKEAQRLLEGSTPGTWEWVGHSIESEDDMVLDFQCVTEFGMDGSSKEVEVTPEDEALISAAPELAQALAEEEYQYGVTYTGVNRGGHHIEWVEPTGDTELDQETLQIIVKNWEIWGQSPKIVRRRVSPPEVINA</sequence>
<dbReference type="OrthoDB" id="31798at10239"/>
<evidence type="ECO:0000313" key="2">
    <source>
        <dbReference type="Proteomes" id="UP000241822"/>
    </source>
</evidence>
<accession>A0A2H4P8F3</accession>
<gene>
    <name evidence="1" type="ORF">SEA_C3PO_60</name>
</gene>
<proteinExistence type="predicted"/>
<keyword evidence="2" id="KW-1185">Reference proteome</keyword>